<dbReference type="PANTHER" id="PTHR30344">
    <property type="entry name" value="6-PHOSPHOGLUCONOLACTONASE-RELATED"/>
    <property type="match status" value="1"/>
</dbReference>
<protein>
    <submittedName>
        <fullName evidence="4">Lactonase family protein</fullName>
    </submittedName>
</protein>
<keyword evidence="2" id="KW-0119">Carbohydrate metabolism</keyword>
<dbReference type="Gene3D" id="2.130.10.10">
    <property type="entry name" value="YVTN repeat-like/Quinoprotein amine dehydrogenase"/>
    <property type="match status" value="1"/>
</dbReference>
<dbReference type="InterPro" id="IPR015943">
    <property type="entry name" value="WD40/YVTN_repeat-like_dom_sf"/>
</dbReference>
<dbReference type="InterPro" id="IPR019405">
    <property type="entry name" value="Lactonase_7-beta_prop"/>
</dbReference>
<reference evidence="5 6" key="1">
    <citation type="journal article" date="2021" name="Microbiol. Resour. Announc.">
        <title>Draft Genome Sequence of Coralloluteibacterium stylophorae LMG 29479T.</title>
        <authorList>
            <person name="Karlyshev A.V."/>
            <person name="Kudryashova E.B."/>
            <person name="Ariskina E.V."/>
            <person name="Conroy A.P."/>
            <person name="Abidueva E.Y."/>
        </authorList>
    </citation>
    <scope>NUCLEOTIDE SEQUENCE [LARGE SCALE GENOMIC DNA]</scope>
    <source>
        <strain evidence="5 6">LMG 29479</strain>
    </source>
</reference>
<evidence type="ECO:0000256" key="3">
    <source>
        <dbReference type="SAM" id="SignalP"/>
    </source>
</evidence>
<dbReference type="EMBL" id="JAGQFT010000002">
    <property type="protein sequence ID" value="MBR0561057.1"/>
    <property type="molecule type" value="Genomic_DNA"/>
</dbReference>
<evidence type="ECO:0000313" key="5">
    <source>
        <dbReference type="EMBL" id="MBS7456903.1"/>
    </source>
</evidence>
<dbReference type="Pfam" id="PF10282">
    <property type="entry name" value="Lactonase"/>
    <property type="match status" value="1"/>
</dbReference>
<reference evidence="4" key="2">
    <citation type="submission" date="2021-04" db="EMBL/GenBank/DDBJ databases">
        <authorList>
            <person name="Karlyshev A.V."/>
        </authorList>
    </citation>
    <scope>NUCLEOTIDE SEQUENCE</scope>
    <source>
        <strain evidence="4">LMG 29479</strain>
    </source>
</reference>
<gene>
    <name evidence="5" type="ORF">KB893_007125</name>
    <name evidence="4" type="ORF">KB893_00780</name>
</gene>
<sequence length="386" mass="41112">MEKHVIGSMILGAATALSAATPAATQTLLVGTYTAGDSEGIHVYDFDPQRGRIAPAPRQVVAAENPSWLVPSPDGRVVYAVNENGPGQADPVGRVSAFRVDPADHTLALASQVRSLGAEPTHAGLSRDGRFLFVANYSVAPDPGGTLAVVPVADATALQPPVQVKTHRASRVDPERQQSPHVHSAVVSPDGARVYAQDLGSDRIYVYRYDAARPELPLSRDPEQPEIELPPGSGPRHLVFAADGRHAWLTLEMSGEVVAFARRDGRLEAVQRVPLAAPGFSGKNGAAALHLSADGRFLYVSNRGTANELVSFAVGDDGRLELLARRSTEGEEPREFALAPDGRHVLVANQRSDAIVVMRRDPQTGLIGETVQVLEVDAPSDLKFLP</sequence>
<accession>A0A8J7VQA8</accession>
<dbReference type="RefSeq" id="WP_211925026.1">
    <property type="nucleotide sequence ID" value="NZ_JAGQFT020000004.1"/>
</dbReference>
<dbReference type="InterPro" id="IPR050282">
    <property type="entry name" value="Cycloisomerase_2"/>
</dbReference>
<dbReference type="Proteomes" id="UP000675747">
    <property type="component" value="Unassembled WGS sequence"/>
</dbReference>
<keyword evidence="2" id="KW-0313">Glucose metabolism</keyword>
<evidence type="ECO:0000313" key="6">
    <source>
        <dbReference type="Proteomes" id="UP000675747"/>
    </source>
</evidence>
<comment type="caution">
    <text evidence="4">The sequence shown here is derived from an EMBL/GenBank/DDBJ whole genome shotgun (WGS) entry which is preliminary data.</text>
</comment>
<proteinExistence type="inferred from homology"/>
<dbReference type="PANTHER" id="PTHR30344:SF1">
    <property type="entry name" value="6-PHOSPHOGLUCONOLACTONASE"/>
    <property type="match status" value="1"/>
</dbReference>
<feature type="chain" id="PRO_5042774106" evidence="3">
    <location>
        <begin position="20"/>
        <end position="386"/>
    </location>
</feature>
<dbReference type="EMBL" id="JAGQFT020000004">
    <property type="protein sequence ID" value="MBS7456903.1"/>
    <property type="molecule type" value="Genomic_DNA"/>
</dbReference>
<evidence type="ECO:0000313" key="4">
    <source>
        <dbReference type="EMBL" id="MBR0561057.1"/>
    </source>
</evidence>
<dbReference type="GO" id="GO:0006006">
    <property type="term" value="P:glucose metabolic process"/>
    <property type="evidence" value="ECO:0007669"/>
    <property type="project" value="UniProtKB-KW"/>
</dbReference>
<keyword evidence="6" id="KW-1185">Reference proteome</keyword>
<dbReference type="GO" id="GO:0005829">
    <property type="term" value="C:cytosol"/>
    <property type="evidence" value="ECO:0007669"/>
    <property type="project" value="TreeGrafter"/>
</dbReference>
<dbReference type="AlphaFoldDB" id="A0A8J7VQA8"/>
<feature type="signal peptide" evidence="3">
    <location>
        <begin position="1"/>
        <end position="19"/>
    </location>
</feature>
<dbReference type="SUPFAM" id="SSF51004">
    <property type="entry name" value="C-terminal (heme d1) domain of cytochrome cd1-nitrite reductase"/>
    <property type="match status" value="1"/>
</dbReference>
<evidence type="ECO:0000256" key="2">
    <source>
        <dbReference type="ARBA" id="ARBA00022526"/>
    </source>
</evidence>
<keyword evidence="3" id="KW-0732">Signal</keyword>
<dbReference type="InterPro" id="IPR011048">
    <property type="entry name" value="Haem_d1_sf"/>
</dbReference>
<name>A0A8J7VQA8_9GAMM</name>
<evidence type="ECO:0000256" key="1">
    <source>
        <dbReference type="ARBA" id="ARBA00005564"/>
    </source>
</evidence>
<comment type="similarity">
    <text evidence="1">Belongs to the cycloisomerase 2 family.</text>
</comment>
<dbReference type="GO" id="GO:0017057">
    <property type="term" value="F:6-phosphogluconolactonase activity"/>
    <property type="evidence" value="ECO:0007669"/>
    <property type="project" value="TreeGrafter"/>
</dbReference>
<organism evidence="4">
    <name type="scientific">Coralloluteibacterium stylophorae</name>
    <dbReference type="NCBI Taxonomy" id="1776034"/>
    <lineage>
        <taxon>Bacteria</taxon>
        <taxon>Pseudomonadati</taxon>
        <taxon>Pseudomonadota</taxon>
        <taxon>Gammaproteobacteria</taxon>
        <taxon>Lysobacterales</taxon>
        <taxon>Lysobacteraceae</taxon>
        <taxon>Coralloluteibacterium</taxon>
    </lineage>
</organism>